<dbReference type="Gene3D" id="3.40.50.150">
    <property type="entry name" value="Vaccinia Virus protein VP39"/>
    <property type="match status" value="1"/>
</dbReference>
<reference evidence="2" key="1">
    <citation type="journal article" date="2021" name="Nat. Commun.">
        <title>Genetic determinants of endophytism in the Arabidopsis root mycobiome.</title>
        <authorList>
            <person name="Mesny F."/>
            <person name="Miyauchi S."/>
            <person name="Thiergart T."/>
            <person name="Pickel B."/>
            <person name="Atanasova L."/>
            <person name="Karlsson M."/>
            <person name="Huettel B."/>
            <person name="Barry K.W."/>
            <person name="Haridas S."/>
            <person name="Chen C."/>
            <person name="Bauer D."/>
            <person name="Andreopoulos W."/>
            <person name="Pangilinan J."/>
            <person name="LaButti K."/>
            <person name="Riley R."/>
            <person name="Lipzen A."/>
            <person name="Clum A."/>
            <person name="Drula E."/>
            <person name="Henrissat B."/>
            <person name="Kohler A."/>
            <person name="Grigoriev I.V."/>
            <person name="Martin F.M."/>
            <person name="Hacquard S."/>
        </authorList>
    </citation>
    <scope>NUCLEOTIDE SEQUENCE</scope>
    <source>
        <strain evidence="2">MPI-CAGE-CH-0243</strain>
    </source>
</reference>
<dbReference type="AlphaFoldDB" id="A0A9P9CYN0"/>
<feature type="compositionally biased region" description="Low complexity" evidence="1">
    <location>
        <begin position="13"/>
        <end position="29"/>
    </location>
</feature>
<dbReference type="OrthoDB" id="2013972at2759"/>
<dbReference type="CDD" id="cd02440">
    <property type="entry name" value="AdoMet_MTases"/>
    <property type="match status" value="1"/>
</dbReference>
<dbReference type="PANTHER" id="PTHR43591:SF24">
    <property type="entry name" value="2-METHOXY-6-POLYPRENYL-1,4-BENZOQUINOL METHYLASE, MITOCHONDRIAL"/>
    <property type="match status" value="1"/>
</dbReference>
<gene>
    <name evidence="2" type="ORF">B0J11DRAFT_545153</name>
</gene>
<keyword evidence="3" id="KW-1185">Reference proteome</keyword>
<sequence length="371" mass="41335">MASSSSAPPPPEQAAAPTAAAAPTTQASEVPAQQEDIQEGVPNLGIEAEELEDNSDADSAVGDDLESYTTSLKSTVLNYRFENGRRYHGFKDDGAKYFFPNDDEENDRLDLYHHIQTLRLDGELTLAPIGTEPGRVLDIGTGTGIWAIDFGDKYPSAEILGNDISPIQPSLVPPNVKFEVDDVEDEWVYSTKFDFIHCRYMSCSIRDWPKLMRQAYKYTKPGGWVEFKDFDTIFYTSANGEYTKESIVGEWAANLSAGVRKFGAEPDPGPRLEQLVKDAGFVNVTSKIFPFPVGTWPKDKTLKEIGAFNLIQFLDNLEGVSLRIWSAAYGWTAEEVKVLCAKVRPALKNPRLRLQHNYYVVYGQKPENAVD</sequence>
<accession>A0A9P9CYN0</accession>
<name>A0A9P9CYN0_9PLEO</name>
<dbReference type="Proteomes" id="UP000700596">
    <property type="component" value="Unassembled WGS sequence"/>
</dbReference>
<dbReference type="GO" id="GO:0032259">
    <property type="term" value="P:methylation"/>
    <property type="evidence" value="ECO:0007669"/>
    <property type="project" value="UniProtKB-KW"/>
</dbReference>
<dbReference type="PANTHER" id="PTHR43591">
    <property type="entry name" value="METHYLTRANSFERASE"/>
    <property type="match status" value="1"/>
</dbReference>
<keyword evidence="2" id="KW-0808">Transferase</keyword>
<dbReference type="InterPro" id="IPR029063">
    <property type="entry name" value="SAM-dependent_MTases_sf"/>
</dbReference>
<evidence type="ECO:0000256" key="1">
    <source>
        <dbReference type="SAM" id="MobiDB-lite"/>
    </source>
</evidence>
<evidence type="ECO:0000313" key="3">
    <source>
        <dbReference type="Proteomes" id="UP000700596"/>
    </source>
</evidence>
<proteinExistence type="predicted"/>
<dbReference type="EMBL" id="JAGMWT010000033">
    <property type="protein sequence ID" value="KAH7109256.1"/>
    <property type="molecule type" value="Genomic_DNA"/>
</dbReference>
<dbReference type="Pfam" id="PF13489">
    <property type="entry name" value="Methyltransf_23"/>
    <property type="match status" value="1"/>
</dbReference>
<keyword evidence="2" id="KW-0489">Methyltransferase</keyword>
<dbReference type="GO" id="GO:0008168">
    <property type="term" value="F:methyltransferase activity"/>
    <property type="evidence" value="ECO:0007669"/>
    <property type="project" value="UniProtKB-KW"/>
</dbReference>
<protein>
    <submittedName>
        <fullName evidence="2">S-adenosyl-L-methionine-dependent methyltransferase</fullName>
    </submittedName>
</protein>
<comment type="caution">
    <text evidence="2">The sequence shown here is derived from an EMBL/GenBank/DDBJ whole genome shotgun (WGS) entry which is preliminary data.</text>
</comment>
<dbReference type="SUPFAM" id="SSF53335">
    <property type="entry name" value="S-adenosyl-L-methionine-dependent methyltransferases"/>
    <property type="match status" value="1"/>
</dbReference>
<evidence type="ECO:0000313" key="2">
    <source>
        <dbReference type="EMBL" id="KAH7109256.1"/>
    </source>
</evidence>
<organism evidence="2 3">
    <name type="scientific">Dendryphion nanum</name>
    <dbReference type="NCBI Taxonomy" id="256645"/>
    <lineage>
        <taxon>Eukaryota</taxon>
        <taxon>Fungi</taxon>
        <taxon>Dikarya</taxon>
        <taxon>Ascomycota</taxon>
        <taxon>Pezizomycotina</taxon>
        <taxon>Dothideomycetes</taxon>
        <taxon>Pleosporomycetidae</taxon>
        <taxon>Pleosporales</taxon>
        <taxon>Torulaceae</taxon>
        <taxon>Dendryphion</taxon>
    </lineage>
</organism>
<feature type="region of interest" description="Disordered" evidence="1">
    <location>
        <begin position="1"/>
        <end position="45"/>
    </location>
</feature>